<dbReference type="EMBL" id="JAIFRP010000026">
    <property type="protein sequence ID" value="KAK2584177.1"/>
    <property type="molecule type" value="Genomic_DNA"/>
</dbReference>
<dbReference type="AlphaFoldDB" id="A0AAD9VS86"/>
<evidence type="ECO:0000313" key="1">
    <source>
        <dbReference type="EMBL" id="KAK2584177.1"/>
    </source>
</evidence>
<dbReference type="Proteomes" id="UP001258017">
    <property type="component" value="Unassembled WGS sequence"/>
</dbReference>
<proteinExistence type="predicted"/>
<accession>A0AAD9VS86</accession>
<evidence type="ECO:0000313" key="2">
    <source>
        <dbReference type="Proteomes" id="UP001258017"/>
    </source>
</evidence>
<organism evidence="1 2">
    <name type="scientific">Odynerus spinipes</name>
    <dbReference type="NCBI Taxonomy" id="1348599"/>
    <lineage>
        <taxon>Eukaryota</taxon>
        <taxon>Metazoa</taxon>
        <taxon>Ecdysozoa</taxon>
        <taxon>Arthropoda</taxon>
        <taxon>Hexapoda</taxon>
        <taxon>Insecta</taxon>
        <taxon>Pterygota</taxon>
        <taxon>Neoptera</taxon>
        <taxon>Endopterygota</taxon>
        <taxon>Hymenoptera</taxon>
        <taxon>Apocrita</taxon>
        <taxon>Aculeata</taxon>
        <taxon>Vespoidea</taxon>
        <taxon>Vespidae</taxon>
        <taxon>Eumeninae</taxon>
        <taxon>Odynerus</taxon>
    </lineage>
</organism>
<name>A0AAD9VS86_9HYME</name>
<reference evidence="1" key="2">
    <citation type="journal article" date="2023" name="Commun. Biol.">
        <title>Intrasexual cuticular hydrocarbon dimorphism in a wasp sheds light on hydrocarbon biosynthesis genes in Hymenoptera.</title>
        <authorList>
            <person name="Moris V.C."/>
            <person name="Podsiadlowski L."/>
            <person name="Martin S."/>
            <person name="Oeyen J.P."/>
            <person name="Donath A."/>
            <person name="Petersen M."/>
            <person name="Wilbrandt J."/>
            <person name="Misof B."/>
            <person name="Liedtke D."/>
            <person name="Thamm M."/>
            <person name="Scheiner R."/>
            <person name="Schmitt T."/>
            <person name="Niehuis O."/>
        </authorList>
    </citation>
    <scope>NUCLEOTIDE SEQUENCE</scope>
    <source>
        <strain evidence="1">GBR_01_08_01A</strain>
    </source>
</reference>
<keyword evidence="2" id="KW-1185">Reference proteome</keyword>
<comment type="caution">
    <text evidence="1">The sequence shown here is derived from an EMBL/GenBank/DDBJ whole genome shotgun (WGS) entry which is preliminary data.</text>
</comment>
<reference evidence="1" key="1">
    <citation type="submission" date="2021-08" db="EMBL/GenBank/DDBJ databases">
        <authorList>
            <person name="Misof B."/>
            <person name="Oliver O."/>
            <person name="Podsiadlowski L."/>
            <person name="Donath A."/>
            <person name="Peters R."/>
            <person name="Mayer C."/>
            <person name="Rust J."/>
            <person name="Gunkel S."/>
            <person name="Lesny P."/>
            <person name="Martin S."/>
            <person name="Oeyen J.P."/>
            <person name="Petersen M."/>
            <person name="Panagiotis P."/>
            <person name="Wilbrandt J."/>
            <person name="Tanja T."/>
        </authorList>
    </citation>
    <scope>NUCLEOTIDE SEQUENCE</scope>
    <source>
        <strain evidence="1">GBR_01_08_01A</strain>
        <tissue evidence="1">Thorax + abdomen</tissue>
    </source>
</reference>
<protein>
    <submittedName>
        <fullName evidence="1">Uncharacterized protein</fullName>
    </submittedName>
</protein>
<gene>
    <name evidence="1" type="ORF">KPH14_006605</name>
</gene>
<sequence>MEPQLNITENSTNLLLKILGKNVTILRNEANYAIQSDYELEAKFEWFNRIKSNFTDKLRSLWNLAETHYSVNTEIKEFANHISNLWTTMNQQVCKQYSKIQIMSHTLPGIPLSSLLDKIRKEAVMVKMKLQINEVTYDFTDILRGYKLFSEIAELLNNLERYDNKVQQYLIVSKLVPYLLKLESTIDKFVSSTTLLPKHQLVASDLHVFSSVSKLLTGELTGDEIINPHYVLAENIVKKPVFIIKANKPKSHVPLLSTVKLLKNVTYSLQS</sequence>